<accession>A0A1Y3AW06</accession>
<dbReference type="SUPFAM" id="SSF69572">
    <property type="entry name" value="Activating enzymes of the ubiquitin-like proteins"/>
    <property type="match status" value="1"/>
</dbReference>
<comment type="caution">
    <text evidence="2">The sequence shown here is derived from an EMBL/GenBank/DDBJ whole genome shotgun (WGS) entry which is preliminary data.</text>
</comment>
<dbReference type="GO" id="GO:0008641">
    <property type="term" value="F:ubiquitin-like modifier activating enzyme activity"/>
    <property type="evidence" value="ECO:0007669"/>
    <property type="project" value="InterPro"/>
</dbReference>
<dbReference type="Gene3D" id="3.40.50.720">
    <property type="entry name" value="NAD(P)-binding Rossmann-like Domain"/>
    <property type="match status" value="1"/>
</dbReference>
<sequence length="63" mass="6938">MVDNKNVSFSNPARQSLYTYQDAIGSKQSKAMTAAKALRMINPSIDSKGIDLNIKMPGHLLEK</sequence>
<dbReference type="AlphaFoldDB" id="A0A1Y3AW06"/>
<protein>
    <submittedName>
        <fullName evidence="2">Ubiquitin-like protein modifier-activating enzyme ATG7-like protein</fullName>
    </submittedName>
</protein>
<evidence type="ECO:0000313" key="3">
    <source>
        <dbReference type="Proteomes" id="UP000194236"/>
    </source>
</evidence>
<keyword evidence="3" id="KW-1185">Reference proteome</keyword>
<dbReference type="Proteomes" id="UP000194236">
    <property type="component" value="Unassembled WGS sequence"/>
</dbReference>
<feature type="domain" description="THIF-type NAD/FAD binding fold" evidence="1">
    <location>
        <begin position="1"/>
        <end position="54"/>
    </location>
</feature>
<name>A0A1Y3AW06_EURMA</name>
<feature type="non-terminal residue" evidence="2">
    <location>
        <position position="63"/>
    </location>
</feature>
<dbReference type="InterPro" id="IPR000594">
    <property type="entry name" value="ThiF_NAD_FAD-bd"/>
</dbReference>
<reference evidence="2 3" key="1">
    <citation type="submission" date="2017-03" db="EMBL/GenBank/DDBJ databases">
        <title>Genome Survey of Euroglyphus maynei.</title>
        <authorList>
            <person name="Arlian L.G."/>
            <person name="Morgan M.S."/>
            <person name="Rider S.D."/>
        </authorList>
    </citation>
    <scope>NUCLEOTIDE SEQUENCE [LARGE SCALE GENOMIC DNA]</scope>
    <source>
        <strain evidence="2">Arlian Lab</strain>
        <tissue evidence="2">Whole body</tissue>
    </source>
</reference>
<gene>
    <name evidence="2" type="ORF">BLA29_014709</name>
</gene>
<dbReference type="InterPro" id="IPR035985">
    <property type="entry name" value="Ubiquitin-activating_enz"/>
</dbReference>
<dbReference type="Pfam" id="PF00899">
    <property type="entry name" value="ThiF"/>
    <property type="match status" value="1"/>
</dbReference>
<organism evidence="2 3">
    <name type="scientific">Euroglyphus maynei</name>
    <name type="common">Mayne's house dust mite</name>
    <dbReference type="NCBI Taxonomy" id="6958"/>
    <lineage>
        <taxon>Eukaryota</taxon>
        <taxon>Metazoa</taxon>
        <taxon>Ecdysozoa</taxon>
        <taxon>Arthropoda</taxon>
        <taxon>Chelicerata</taxon>
        <taxon>Arachnida</taxon>
        <taxon>Acari</taxon>
        <taxon>Acariformes</taxon>
        <taxon>Sarcoptiformes</taxon>
        <taxon>Astigmata</taxon>
        <taxon>Psoroptidia</taxon>
        <taxon>Analgoidea</taxon>
        <taxon>Pyroglyphidae</taxon>
        <taxon>Pyroglyphinae</taxon>
        <taxon>Euroglyphus</taxon>
    </lineage>
</organism>
<evidence type="ECO:0000259" key="1">
    <source>
        <dbReference type="Pfam" id="PF00899"/>
    </source>
</evidence>
<dbReference type="EMBL" id="MUJZ01059046">
    <property type="protein sequence ID" value="OTF71833.1"/>
    <property type="molecule type" value="Genomic_DNA"/>
</dbReference>
<proteinExistence type="predicted"/>
<evidence type="ECO:0000313" key="2">
    <source>
        <dbReference type="EMBL" id="OTF71833.1"/>
    </source>
</evidence>
<dbReference type="OrthoDB" id="338614at2759"/>